<comment type="caution">
    <text evidence="1">The sequence shown here is derived from an EMBL/GenBank/DDBJ whole genome shotgun (WGS) entry which is preliminary data.</text>
</comment>
<reference evidence="1 2" key="1">
    <citation type="submission" date="2015-11" db="EMBL/GenBank/DDBJ databases">
        <authorList>
            <person name="Lin W."/>
        </authorList>
    </citation>
    <scope>NUCLEOTIDE SEQUENCE [LARGE SCALE GENOMIC DNA]</scope>
    <source>
        <strain evidence="1 2">HCH-1</strain>
    </source>
</reference>
<organism evidence="1 2">
    <name type="scientific">Candidatus Magnetominusculus xianensis</name>
    <dbReference type="NCBI Taxonomy" id="1748249"/>
    <lineage>
        <taxon>Bacteria</taxon>
        <taxon>Pseudomonadati</taxon>
        <taxon>Nitrospirota</taxon>
        <taxon>Nitrospiria</taxon>
        <taxon>Nitrospirales</taxon>
        <taxon>Nitrospiraceae</taxon>
        <taxon>Candidatus Magnetominusculus</taxon>
    </lineage>
</organism>
<sequence>MEELLAGIFGGAVVYVAGKSDIMRGALKGIIKMGYSVADAVTSGGGETLESLKDIMAESKAEYEAVKAAKAEAAVKA</sequence>
<evidence type="ECO:0000313" key="2">
    <source>
        <dbReference type="Proteomes" id="UP000060487"/>
    </source>
</evidence>
<dbReference type="RefSeq" id="WP_085053496.1">
    <property type="nucleotide sequence ID" value="NZ_LNQR01000117.1"/>
</dbReference>
<dbReference type="EMBL" id="LNQR01000117">
    <property type="protein sequence ID" value="KWT78272.1"/>
    <property type="molecule type" value="Genomic_DNA"/>
</dbReference>
<name>A0ABR5SBY9_9BACT</name>
<proteinExistence type="predicted"/>
<dbReference type="Proteomes" id="UP000060487">
    <property type="component" value="Unassembled WGS sequence"/>
</dbReference>
<accession>A0ABR5SBY9</accession>
<protein>
    <submittedName>
        <fullName evidence="1">Uncharacterized protein</fullName>
    </submittedName>
</protein>
<gene>
    <name evidence="1" type="ORF">ASN18_2876</name>
</gene>
<keyword evidence="2" id="KW-1185">Reference proteome</keyword>
<evidence type="ECO:0000313" key="1">
    <source>
        <dbReference type="EMBL" id="KWT78272.1"/>
    </source>
</evidence>